<dbReference type="PANTHER" id="PTHR42693:SF42">
    <property type="entry name" value="ARYLSULFATASE G"/>
    <property type="match status" value="1"/>
</dbReference>
<comment type="caution">
    <text evidence="9">The sequence shown here is derived from an EMBL/GenBank/DDBJ whole genome shotgun (WGS) entry which is preliminary data.</text>
</comment>
<name>A0A934RBF1_9BACT</name>
<protein>
    <submittedName>
        <fullName evidence="9">Sulfatase</fullName>
    </submittedName>
</protein>
<evidence type="ECO:0000256" key="7">
    <source>
        <dbReference type="SAM" id="SignalP"/>
    </source>
</evidence>
<evidence type="ECO:0000256" key="2">
    <source>
        <dbReference type="ARBA" id="ARBA00008779"/>
    </source>
</evidence>
<gene>
    <name evidence="9" type="ORF">JIN81_00745</name>
</gene>
<feature type="signal peptide" evidence="7">
    <location>
        <begin position="1"/>
        <end position="23"/>
    </location>
</feature>
<dbReference type="Pfam" id="PF00884">
    <property type="entry name" value="Sulfatase"/>
    <property type="match status" value="1"/>
</dbReference>
<dbReference type="Gene3D" id="3.40.720.10">
    <property type="entry name" value="Alkaline Phosphatase, subunit A"/>
    <property type="match status" value="1"/>
</dbReference>
<keyword evidence="10" id="KW-1185">Reference proteome</keyword>
<keyword evidence="3" id="KW-0479">Metal-binding</keyword>
<organism evidence="9 10">
    <name type="scientific">Haloferula rosea</name>
    <dbReference type="NCBI Taxonomy" id="490093"/>
    <lineage>
        <taxon>Bacteria</taxon>
        <taxon>Pseudomonadati</taxon>
        <taxon>Verrucomicrobiota</taxon>
        <taxon>Verrucomicrobiia</taxon>
        <taxon>Verrucomicrobiales</taxon>
        <taxon>Verrucomicrobiaceae</taxon>
        <taxon>Haloferula</taxon>
    </lineage>
</organism>
<dbReference type="EMBL" id="JAENII010000001">
    <property type="protein sequence ID" value="MBK1825531.1"/>
    <property type="molecule type" value="Genomic_DNA"/>
</dbReference>
<dbReference type="CDD" id="cd16144">
    <property type="entry name" value="ARS_like"/>
    <property type="match status" value="1"/>
</dbReference>
<sequence length="617" mass="68797">MKSRWGWSVCAALFFGGATAVSADQPNIIIFYVDDLGWQDVEKLNDLDDPCPYETPNLIELAKLGMNFSQGYSPAPTCAPSRAAILSGQHPAQTRYTHVTAASIPKPRKDQEFQEPFLGAYFDLDHLTLADALRKNGYRTGHYGKWHTGLNASAYGFEFFNQTRGFHRGMGDRTKDFATADDRTYPLSKKRYPPVSEDFPKGIRYPYDELTEEALNFISDSKGEPFFLNLCHWMVHWPVLTRNGELLEYYCKKLGQPFPPKKGDMTLEGQQNPYFAAMVTSVDWSLGRVMDHLKATDDPRNPGKKLIETTYIFFTSDNGGAEIKGREIISDNFPLKHGKKYSDEGGIRVPLVVAGPGIPAGKESATMVNQLDFFPTILNLTATTIPTEAQAKLSGLDITPVLKGEASEVADEKGNKRNSLFWHFPHNKKRAAIRKGDFKLYRHFETEQYSLYRLYKNGELADLEEKVDLSGNPEFASVVEELSKELNRMLEETRAELPYRNPGFNGATLPSARLKTVSFGSGGTTAMLPLDPDGPKASEAWVLYHAKEDAGHGKGAKSTDFNKIGDPEIAYQVKVPASVGGGGHEITAPVPKEVDRVQFIVVDENRFCHFSPITRKP</sequence>
<evidence type="ECO:0000259" key="8">
    <source>
        <dbReference type="Pfam" id="PF00884"/>
    </source>
</evidence>
<feature type="domain" description="Sulfatase N-terminal" evidence="8">
    <location>
        <begin position="26"/>
        <end position="381"/>
    </location>
</feature>
<keyword evidence="6" id="KW-0106">Calcium</keyword>
<evidence type="ECO:0000256" key="5">
    <source>
        <dbReference type="ARBA" id="ARBA00022801"/>
    </source>
</evidence>
<comment type="similarity">
    <text evidence="2">Belongs to the sulfatase family.</text>
</comment>
<evidence type="ECO:0000256" key="4">
    <source>
        <dbReference type="ARBA" id="ARBA00022729"/>
    </source>
</evidence>
<dbReference type="GO" id="GO:0046872">
    <property type="term" value="F:metal ion binding"/>
    <property type="evidence" value="ECO:0007669"/>
    <property type="project" value="UniProtKB-KW"/>
</dbReference>
<evidence type="ECO:0000313" key="10">
    <source>
        <dbReference type="Proteomes" id="UP000658278"/>
    </source>
</evidence>
<evidence type="ECO:0000256" key="6">
    <source>
        <dbReference type="ARBA" id="ARBA00022837"/>
    </source>
</evidence>
<reference evidence="9" key="1">
    <citation type="submission" date="2021-01" db="EMBL/GenBank/DDBJ databases">
        <title>Modified the classification status of verrucomicrobia.</title>
        <authorList>
            <person name="Feng X."/>
        </authorList>
    </citation>
    <scope>NUCLEOTIDE SEQUENCE</scope>
    <source>
        <strain evidence="9">KCTC 22201</strain>
    </source>
</reference>
<dbReference type="GO" id="GO:0004065">
    <property type="term" value="F:arylsulfatase activity"/>
    <property type="evidence" value="ECO:0007669"/>
    <property type="project" value="TreeGrafter"/>
</dbReference>
<dbReference type="PANTHER" id="PTHR42693">
    <property type="entry name" value="ARYLSULFATASE FAMILY MEMBER"/>
    <property type="match status" value="1"/>
</dbReference>
<dbReference type="SUPFAM" id="SSF53649">
    <property type="entry name" value="Alkaline phosphatase-like"/>
    <property type="match status" value="1"/>
</dbReference>
<evidence type="ECO:0000256" key="1">
    <source>
        <dbReference type="ARBA" id="ARBA00001913"/>
    </source>
</evidence>
<dbReference type="InterPro" id="IPR017850">
    <property type="entry name" value="Alkaline_phosphatase_core_sf"/>
</dbReference>
<evidence type="ECO:0000256" key="3">
    <source>
        <dbReference type="ARBA" id="ARBA00022723"/>
    </source>
</evidence>
<keyword evidence="4 7" id="KW-0732">Signal</keyword>
<accession>A0A934RBF1</accession>
<evidence type="ECO:0000313" key="9">
    <source>
        <dbReference type="EMBL" id="MBK1825531.1"/>
    </source>
</evidence>
<dbReference type="InterPro" id="IPR000917">
    <property type="entry name" value="Sulfatase_N"/>
</dbReference>
<dbReference type="RefSeq" id="WP_200275247.1">
    <property type="nucleotide sequence ID" value="NZ_JAENII010000001.1"/>
</dbReference>
<dbReference type="InterPro" id="IPR050738">
    <property type="entry name" value="Sulfatase"/>
</dbReference>
<dbReference type="Proteomes" id="UP000658278">
    <property type="component" value="Unassembled WGS sequence"/>
</dbReference>
<keyword evidence="5" id="KW-0378">Hydrolase</keyword>
<proteinExistence type="inferred from homology"/>
<comment type="cofactor">
    <cofactor evidence="1">
        <name>Ca(2+)</name>
        <dbReference type="ChEBI" id="CHEBI:29108"/>
    </cofactor>
</comment>
<dbReference type="AlphaFoldDB" id="A0A934RBF1"/>
<feature type="chain" id="PRO_5037872375" evidence="7">
    <location>
        <begin position="24"/>
        <end position="617"/>
    </location>
</feature>